<evidence type="ECO:0000313" key="2">
    <source>
        <dbReference type="EMBL" id="KAF2754161.1"/>
    </source>
</evidence>
<dbReference type="RefSeq" id="XP_033596612.1">
    <property type="nucleotide sequence ID" value="XM_033739320.1"/>
</dbReference>
<gene>
    <name evidence="2" type="ORF">EJ05DRAFT_150899</name>
</gene>
<reference evidence="2" key="1">
    <citation type="journal article" date="2020" name="Stud. Mycol.">
        <title>101 Dothideomycetes genomes: a test case for predicting lifestyles and emergence of pathogens.</title>
        <authorList>
            <person name="Haridas S."/>
            <person name="Albert R."/>
            <person name="Binder M."/>
            <person name="Bloem J."/>
            <person name="Labutti K."/>
            <person name="Salamov A."/>
            <person name="Andreopoulos B."/>
            <person name="Baker S."/>
            <person name="Barry K."/>
            <person name="Bills G."/>
            <person name="Bluhm B."/>
            <person name="Cannon C."/>
            <person name="Castanera R."/>
            <person name="Culley D."/>
            <person name="Daum C."/>
            <person name="Ezra D."/>
            <person name="Gonzalez J."/>
            <person name="Henrissat B."/>
            <person name="Kuo A."/>
            <person name="Liang C."/>
            <person name="Lipzen A."/>
            <person name="Lutzoni F."/>
            <person name="Magnuson J."/>
            <person name="Mondo S."/>
            <person name="Nolan M."/>
            <person name="Ohm R."/>
            <person name="Pangilinan J."/>
            <person name="Park H.-J."/>
            <person name="Ramirez L."/>
            <person name="Alfaro M."/>
            <person name="Sun H."/>
            <person name="Tritt A."/>
            <person name="Yoshinaga Y."/>
            <person name="Zwiers L.-H."/>
            <person name="Turgeon B."/>
            <person name="Goodwin S."/>
            <person name="Spatafora J."/>
            <person name="Crous P."/>
            <person name="Grigoriev I."/>
        </authorList>
    </citation>
    <scope>NUCLEOTIDE SEQUENCE</scope>
    <source>
        <strain evidence="2">CBS 121739</strain>
    </source>
</reference>
<sequence>MRVCSLHNPQSTIHNPQSTIHNHPNDRHQSRVHRAHLIFARWKIFKCASTRAIMRLWHCPSLCLAHLLKCPPTIQPEDRYKASCHSSPPSSASKLSNHTTLVEGGRHRSICSAYGRRLRLAQPANAATSCLTRTPHTLTHTQKSPREGFATTPYYIHRGIPSHR</sequence>
<evidence type="ECO:0000256" key="1">
    <source>
        <dbReference type="SAM" id="MobiDB-lite"/>
    </source>
</evidence>
<dbReference type="GeneID" id="54480374"/>
<keyword evidence="3" id="KW-1185">Reference proteome</keyword>
<organism evidence="2 3">
    <name type="scientific">Pseudovirgaria hyperparasitica</name>
    <dbReference type="NCBI Taxonomy" id="470096"/>
    <lineage>
        <taxon>Eukaryota</taxon>
        <taxon>Fungi</taxon>
        <taxon>Dikarya</taxon>
        <taxon>Ascomycota</taxon>
        <taxon>Pezizomycotina</taxon>
        <taxon>Dothideomycetes</taxon>
        <taxon>Dothideomycetes incertae sedis</taxon>
        <taxon>Acrospermales</taxon>
        <taxon>Acrospermaceae</taxon>
        <taxon>Pseudovirgaria</taxon>
    </lineage>
</organism>
<proteinExistence type="predicted"/>
<feature type="compositionally biased region" description="Polar residues" evidence="1">
    <location>
        <begin position="7"/>
        <end position="22"/>
    </location>
</feature>
<dbReference type="EMBL" id="ML996581">
    <property type="protein sequence ID" value="KAF2754161.1"/>
    <property type="molecule type" value="Genomic_DNA"/>
</dbReference>
<feature type="region of interest" description="Disordered" evidence="1">
    <location>
        <begin position="1"/>
        <end position="28"/>
    </location>
</feature>
<name>A0A6A6VZC2_9PEZI</name>
<dbReference type="AlphaFoldDB" id="A0A6A6VZC2"/>
<evidence type="ECO:0000313" key="3">
    <source>
        <dbReference type="Proteomes" id="UP000799437"/>
    </source>
</evidence>
<protein>
    <submittedName>
        <fullName evidence="2">Uncharacterized protein</fullName>
    </submittedName>
</protein>
<dbReference type="Proteomes" id="UP000799437">
    <property type="component" value="Unassembled WGS sequence"/>
</dbReference>
<accession>A0A6A6VZC2</accession>